<feature type="region of interest" description="Disordered" evidence="1">
    <location>
        <begin position="1"/>
        <end position="47"/>
    </location>
</feature>
<reference evidence="3 4" key="1">
    <citation type="submission" date="2019-08" db="EMBL/GenBank/DDBJ databases">
        <title>Emergence of NDM-5-producing hypervirulent Klebsiella pneumoniae from clinical infections.</title>
        <authorList>
            <person name="Shen Z."/>
            <person name="Zhang H."/>
            <person name="Li M."/>
        </authorList>
    </citation>
    <scope>NUCLEOTIDE SEQUENCE [LARGE SCALE GENOMIC DNA]</scope>
    <source>
        <strain evidence="3 4">RJ18-01</strain>
    </source>
</reference>
<organism evidence="3 4">
    <name type="scientific">Klebsiella pneumoniae</name>
    <dbReference type="NCBI Taxonomy" id="573"/>
    <lineage>
        <taxon>Bacteria</taxon>
        <taxon>Pseudomonadati</taxon>
        <taxon>Pseudomonadota</taxon>
        <taxon>Gammaproteobacteria</taxon>
        <taxon>Enterobacterales</taxon>
        <taxon>Enterobacteriaceae</taxon>
        <taxon>Klebsiella/Raoultella group</taxon>
        <taxon>Klebsiella</taxon>
        <taxon>Klebsiella pneumoniae complex</taxon>
    </lineage>
</organism>
<protein>
    <submittedName>
        <fullName evidence="3">Uncharacterized protein</fullName>
    </submittedName>
</protein>
<gene>
    <name evidence="3" type="ORF">FZ928_17870</name>
    <name evidence="2" type="ORF">G4V31_23310</name>
</gene>
<accession>A0A4S7VL75</accession>
<evidence type="ECO:0000313" key="4">
    <source>
        <dbReference type="Proteomes" id="UP000325127"/>
    </source>
</evidence>
<evidence type="ECO:0000313" key="5">
    <source>
        <dbReference type="Proteomes" id="UP000479475"/>
    </source>
</evidence>
<dbReference type="Proteomes" id="UP000479475">
    <property type="component" value="Unassembled WGS sequence"/>
</dbReference>
<reference evidence="2 5" key="2">
    <citation type="submission" date="2020-02" db="EMBL/GenBank/DDBJ databases">
        <title>Klebsiella pneumoniae genome sequencing and assembly.</title>
        <authorList>
            <person name="Starkova P.S."/>
            <person name="Sulyan O.S."/>
            <person name="Likholetova D.V."/>
            <person name="Ageevets V.A."/>
            <person name="Lazareva I.V."/>
            <person name="Sopova J.V."/>
            <person name="Sidorenko S.V."/>
        </authorList>
    </citation>
    <scope>NUCLEOTIDE SEQUENCE [LARGE SCALE GENOMIC DNA]</scope>
    <source>
        <strain evidence="2 5">2429</strain>
    </source>
</reference>
<name>A0A4S7VL75_KLEPN</name>
<evidence type="ECO:0000256" key="1">
    <source>
        <dbReference type="SAM" id="MobiDB-lite"/>
    </source>
</evidence>
<dbReference type="Proteomes" id="UP000325127">
    <property type="component" value="Chromosome"/>
</dbReference>
<dbReference type="AlphaFoldDB" id="A0A4S7VL75"/>
<evidence type="ECO:0000313" key="2">
    <source>
        <dbReference type="EMBL" id="NGN75031.1"/>
    </source>
</evidence>
<sequence>MTMDVGRNLTLTSEQDSDNYDSKQRAGEHGGGGAEPAGYRDAGFPGY</sequence>
<dbReference type="EMBL" id="JAAKYD010000026">
    <property type="protein sequence ID" value="NGN75031.1"/>
    <property type="molecule type" value="Genomic_DNA"/>
</dbReference>
<dbReference type="EMBL" id="CP043670">
    <property type="protein sequence ID" value="QEP92649.1"/>
    <property type="molecule type" value="Genomic_DNA"/>
</dbReference>
<evidence type="ECO:0000313" key="3">
    <source>
        <dbReference type="EMBL" id="QEP92649.1"/>
    </source>
</evidence>
<proteinExistence type="predicted"/>